<reference evidence="1 2" key="1">
    <citation type="submission" date="2019-02" db="EMBL/GenBank/DDBJ databases">
        <title>Genome analysis provides insights into bioremediation potentialities and Haloocin production by Natrinema altunense strain 4.1R isolated from Chott Douz in Tunisian desert.</title>
        <authorList>
            <person name="Najjari A."/>
            <person name="Youssef N."/>
            <person name="Ben Dhia O."/>
            <person name="Ferjani R."/>
            <person name="El Hidri D."/>
            <person name="Ouzari H.I."/>
            <person name="Cherif A."/>
        </authorList>
    </citation>
    <scope>NUCLEOTIDE SEQUENCE [LARGE SCALE GENOMIC DNA]</scope>
    <source>
        <strain evidence="1 2">4.1R</strain>
    </source>
</reference>
<accession>A0A482XYI0</accession>
<dbReference type="OrthoDB" id="350675at2157"/>
<protein>
    <submittedName>
        <fullName evidence="1">Uncharacterized protein</fullName>
    </submittedName>
</protein>
<comment type="caution">
    <text evidence="1">The sequence shown here is derived from an EMBL/GenBank/DDBJ whole genome shotgun (WGS) entry which is preliminary data.</text>
</comment>
<proteinExistence type="predicted"/>
<dbReference type="AlphaFoldDB" id="A0A482XYI0"/>
<gene>
    <name evidence="1" type="ORF">ELS17_15350</name>
</gene>
<organism evidence="1 2">
    <name type="scientific">Natrinema altunense</name>
    <dbReference type="NCBI Taxonomy" id="222984"/>
    <lineage>
        <taxon>Archaea</taxon>
        <taxon>Methanobacteriati</taxon>
        <taxon>Methanobacteriota</taxon>
        <taxon>Stenosarchaea group</taxon>
        <taxon>Halobacteria</taxon>
        <taxon>Halobacteriales</taxon>
        <taxon>Natrialbaceae</taxon>
        <taxon>Natrinema</taxon>
    </lineage>
</organism>
<evidence type="ECO:0000313" key="2">
    <source>
        <dbReference type="Proteomes" id="UP000292704"/>
    </source>
</evidence>
<sequence>MTRLGRRTLLGTIGAGPLVATAGCLEFFESDDPTRRFGPDELEPILAMDVPTVARPAPVQPGENAVTDAVGRLEELIAAVPDPLGADDVPNEAVRHDIDRAREIARHRRDALAGAMDGFHRMRRSIHARRYAGEAAVAFEAVTDDRSLNDVETEREAVTARLEQRRSGITHRGTDLQRTLLLGAHRESELATAGRWLGNRPRHGTNGALVVGELGGAVEQARAAMAFSDELERRHEARLTDARSFESQFETALERSLDAIDAAAVPDRSTDLFESVDADISGTIAERVLHEGAIALSRASEQTVNKAADGETAAALRTACAFERDRRAFERIRKQVEDGTHRTLETVDDVRDVRESAVEIAADVPFSPDEPSLGGDLLADGYNRLEQLDGQIRDLLHRDWETSLEHEYALYVVIGAQLEAVPDGVSAFDGRLEE</sequence>
<name>A0A482XYI0_9EURY</name>
<dbReference type="RefSeq" id="WP_130171372.1">
    <property type="nucleotide sequence ID" value="NZ_SHMR01000007.1"/>
</dbReference>
<dbReference type="Proteomes" id="UP000292704">
    <property type="component" value="Unassembled WGS sequence"/>
</dbReference>
<dbReference type="EMBL" id="SHMR01000007">
    <property type="protein sequence ID" value="RZH67133.1"/>
    <property type="molecule type" value="Genomic_DNA"/>
</dbReference>
<evidence type="ECO:0000313" key="1">
    <source>
        <dbReference type="EMBL" id="RZH67133.1"/>
    </source>
</evidence>
<dbReference type="PROSITE" id="PS51257">
    <property type="entry name" value="PROKAR_LIPOPROTEIN"/>
    <property type="match status" value="1"/>
</dbReference>